<dbReference type="InterPro" id="IPR018044">
    <property type="entry name" value="Peptidase_S11"/>
</dbReference>
<comment type="similarity">
    <text evidence="3 15">Belongs to the peptidase S11 family.</text>
</comment>
<keyword evidence="18" id="KW-1185">Reference proteome</keyword>
<dbReference type="PRINTS" id="PR00725">
    <property type="entry name" value="DADACBPTASE1"/>
</dbReference>
<dbReference type="Pfam" id="PF07943">
    <property type="entry name" value="PBP5_C"/>
    <property type="match status" value="1"/>
</dbReference>
<dbReference type="Proteomes" id="UP000199496">
    <property type="component" value="Unassembled WGS sequence"/>
</dbReference>
<evidence type="ECO:0000256" key="2">
    <source>
        <dbReference type="ARBA" id="ARBA00004752"/>
    </source>
</evidence>
<evidence type="ECO:0000256" key="8">
    <source>
        <dbReference type="ARBA" id="ARBA00022801"/>
    </source>
</evidence>
<feature type="active site" description="Acyl-ester intermediate" evidence="13">
    <location>
        <position position="63"/>
    </location>
</feature>
<keyword evidence="6" id="KW-0645">Protease</keyword>
<feature type="active site" description="Proton acceptor" evidence="13">
    <location>
        <position position="66"/>
    </location>
</feature>
<evidence type="ECO:0000256" key="7">
    <source>
        <dbReference type="ARBA" id="ARBA00022729"/>
    </source>
</evidence>
<sequence>MMMMPRFLVSVLLLALLWPGLAGANLRVSPPSDLVARNYVVLDAASGMMLAEREAGQRVEPASLTKIMTAYIVFKELQDGKLALNERVDVSERAWRTGMRGASRMFIEVGTQVTVEELIRGMIVQSGNDACVALAERIAGTEGAFVDMMNAQARALGMYDTRFQNSHGLPSDTPQYTTAYDIAVLMQALIRNFPEYYPYYSERSFSFNGISQSNRNILLWRDDSVDGGKTGWTSSAGYNLVSSAQRDGTRLVVSVMGIQAADHEQGGRLRANESQALFNWAFRQFETHKLYDAGMALTEARVYKGEEDRVPLGLVRDLHVSIPRGSYDRLQAEVSLEGKLEAPIEHGRTYGELRIMLDGEPLQVVPLVALRGIEEGGLFRRLIDSAWMWIR</sequence>
<dbReference type="InterPro" id="IPR012338">
    <property type="entry name" value="Beta-lactam/transpept-like"/>
</dbReference>
<dbReference type="InterPro" id="IPR037167">
    <property type="entry name" value="Peptidase_S11_C_sf"/>
</dbReference>
<keyword evidence="7" id="KW-0732">Signal</keyword>
<dbReference type="GO" id="GO:0009002">
    <property type="term" value="F:serine-type D-Ala-D-Ala carboxypeptidase activity"/>
    <property type="evidence" value="ECO:0007669"/>
    <property type="project" value="UniProtKB-EC"/>
</dbReference>
<evidence type="ECO:0000256" key="10">
    <source>
        <dbReference type="ARBA" id="ARBA00022984"/>
    </source>
</evidence>
<evidence type="ECO:0000313" key="17">
    <source>
        <dbReference type="EMBL" id="SEP63136.1"/>
    </source>
</evidence>
<evidence type="ECO:0000256" key="4">
    <source>
        <dbReference type="ARBA" id="ARBA00012448"/>
    </source>
</evidence>
<dbReference type="GO" id="GO:0006508">
    <property type="term" value="P:proteolysis"/>
    <property type="evidence" value="ECO:0007669"/>
    <property type="project" value="UniProtKB-KW"/>
</dbReference>
<keyword evidence="5 17" id="KW-0121">Carboxypeptidase</keyword>
<evidence type="ECO:0000259" key="16">
    <source>
        <dbReference type="SMART" id="SM00936"/>
    </source>
</evidence>
<dbReference type="AlphaFoldDB" id="A0A1H8ZFI5"/>
<dbReference type="GO" id="GO:0071555">
    <property type="term" value="P:cell wall organization"/>
    <property type="evidence" value="ECO:0007669"/>
    <property type="project" value="UniProtKB-KW"/>
</dbReference>
<organism evidence="17 18">
    <name type="scientific">Ectothiorhodospira magna</name>
    <dbReference type="NCBI Taxonomy" id="867345"/>
    <lineage>
        <taxon>Bacteria</taxon>
        <taxon>Pseudomonadati</taxon>
        <taxon>Pseudomonadota</taxon>
        <taxon>Gammaproteobacteria</taxon>
        <taxon>Chromatiales</taxon>
        <taxon>Ectothiorhodospiraceae</taxon>
        <taxon>Ectothiorhodospira</taxon>
    </lineage>
</organism>
<dbReference type="InterPro" id="IPR015956">
    <property type="entry name" value="Peniciliin-bd_prot_C_sf"/>
</dbReference>
<keyword evidence="9" id="KW-0133">Cell shape</keyword>
<dbReference type="STRING" id="867345.SAMN05421693_102127"/>
<evidence type="ECO:0000256" key="5">
    <source>
        <dbReference type="ARBA" id="ARBA00022645"/>
    </source>
</evidence>
<dbReference type="UniPathway" id="UPA00219"/>
<protein>
    <recommendedName>
        <fullName evidence="4">serine-type D-Ala-D-Ala carboxypeptidase</fullName>
        <ecNumber evidence="4">3.4.16.4</ecNumber>
    </recommendedName>
</protein>
<dbReference type="PANTHER" id="PTHR21581">
    <property type="entry name" value="D-ALANYL-D-ALANINE CARBOXYPEPTIDASE"/>
    <property type="match status" value="1"/>
</dbReference>
<dbReference type="InterPro" id="IPR001967">
    <property type="entry name" value="Peptidase_S11_N"/>
</dbReference>
<feature type="domain" description="Peptidase S11 D-Ala-D-Ala carboxypeptidase A C-terminal" evidence="16">
    <location>
        <begin position="285"/>
        <end position="375"/>
    </location>
</feature>
<dbReference type="Pfam" id="PF00768">
    <property type="entry name" value="Peptidase_S11"/>
    <property type="match status" value="1"/>
</dbReference>
<dbReference type="SUPFAM" id="SSF56601">
    <property type="entry name" value="beta-lactamase/transpeptidase-like"/>
    <property type="match status" value="1"/>
</dbReference>
<dbReference type="SUPFAM" id="SSF69189">
    <property type="entry name" value="Penicillin-binding protein associated domain"/>
    <property type="match status" value="1"/>
</dbReference>
<keyword evidence="8" id="KW-0378">Hydrolase</keyword>
<name>A0A1H8ZFI5_9GAMM</name>
<dbReference type="SMART" id="SM00936">
    <property type="entry name" value="PBP5_C"/>
    <property type="match status" value="1"/>
</dbReference>
<dbReference type="GO" id="GO:0009252">
    <property type="term" value="P:peptidoglycan biosynthetic process"/>
    <property type="evidence" value="ECO:0007669"/>
    <property type="project" value="UniProtKB-UniPathway"/>
</dbReference>
<evidence type="ECO:0000256" key="9">
    <source>
        <dbReference type="ARBA" id="ARBA00022960"/>
    </source>
</evidence>
<evidence type="ECO:0000256" key="6">
    <source>
        <dbReference type="ARBA" id="ARBA00022670"/>
    </source>
</evidence>
<comment type="function">
    <text evidence="1">Removes C-terminal D-alanyl residues from sugar-peptide cell wall precursors.</text>
</comment>
<evidence type="ECO:0000313" key="18">
    <source>
        <dbReference type="Proteomes" id="UP000199496"/>
    </source>
</evidence>
<evidence type="ECO:0000256" key="12">
    <source>
        <dbReference type="ARBA" id="ARBA00034000"/>
    </source>
</evidence>
<comment type="pathway">
    <text evidence="2">Cell wall biogenesis; peptidoglycan biosynthesis.</text>
</comment>
<keyword evidence="10" id="KW-0573">Peptidoglycan synthesis</keyword>
<evidence type="ECO:0000256" key="1">
    <source>
        <dbReference type="ARBA" id="ARBA00003217"/>
    </source>
</evidence>
<dbReference type="PANTHER" id="PTHR21581:SF6">
    <property type="entry name" value="TRAFFICKING PROTEIN PARTICLE COMPLEX SUBUNIT 12"/>
    <property type="match status" value="1"/>
</dbReference>
<dbReference type="Gene3D" id="3.40.710.10">
    <property type="entry name" value="DD-peptidase/beta-lactamase superfamily"/>
    <property type="match status" value="1"/>
</dbReference>
<evidence type="ECO:0000256" key="15">
    <source>
        <dbReference type="RuleBase" id="RU004016"/>
    </source>
</evidence>
<evidence type="ECO:0000256" key="3">
    <source>
        <dbReference type="ARBA" id="ARBA00007164"/>
    </source>
</evidence>
<proteinExistence type="inferred from homology"/>
<feature type="active site" evidence="13">
    <location>
        <position position="126"/>
    </location>
</feature>
<comment type="catalytic activity">
    <reaction evidence="12">
        <text>Preferential cleavage: (Ac)2-L-Lys-D-Ala-|-D-Ala. Also transpeptidation of peptidyl-alanyl moieties that are N-acyl substituents of D-alanine.</text>
        <dbReference type="EC" id="3.4.16.4"/>
    </reaction>
</comment>
<gene>
    <name evidence="17" type="ORF">SAMN05421693_102127</name>
</gene>
<reference evidence="17 18" key="1">
    <citation type="submission" date="2016-10" db="EMBL/GenBank/DDBJ databases">
        <authorList>
            <person name="de Groot N.N."/>
        </authorList>
    </citation>
    <scope>NUCLEOTIDE SEQUENCE [LARGE SCALE GENOMIC DNA]</scope>
    <source>
        <strain evidence="17 18">B7-7</strain>
    </source>
</reference>
<accession>A0A1H8ZFI5</accession>
<evidence type="ECO:0000256" key="11">
    <source>
        <dbReference type="ARBA" id="ARBA00023316"/>
    </source>
</evidence>
<dbReference type="EC" id="3.4.16.4" evidence="4"/>
<dbReference type="GO" id="GO:0008360">
    <property type="term" value="P:regulation of cell shape"/>
    <property type="evidence" value="ECO:0007669"/>
    <property type="project" value="UniProtKB-KW"/>
</dbReference>
<evidence type="ECO:0000256" key="13">
    <source>
        <dbReference type="PIRSR" id="PIRSR618044-1"/>
    </source>
</evidence>
<evidence type="ECO:0000256" key="14">
    <source>
        <dbReference type="PIRSR" id="PIRSR618044-2"/>
    </source>
</evidence>
<feature type="binding site" evidence="14">
    <location>
        <position position="229"/>
    </location>
    <ligand>
        <name>substrate</name>
    </ligand>
</feature>
<dbReference type="EMBL" id="FOFO01000002">
    <property type="protein sequence ID" value="SEP63136.1"/>
    <property type="molecule type" value="Genomic_DNA"/>
</dbReference>
<keyword evidence="11" id="KW-0961">Cell wall biogenesis/degradation</keyword>
<dbReference type="InterPro" id="IPR012907">
    <property type="entry name" value="Peptidase_S11_C"/>
</dbReference>
<dbReference type="Gene3D" id="2.60.410.10">
    <property type="entry name" value="D-Ala-D-Ala carboxypeptidase, C-terminal domain"/>
    <property type="match status" value="1"/>
</dbReference>